<dbReference type="NCBIfam" id="TIGR00696">
    <property type="entry name" value="wecG_tagA_cpsF"/>
    <property type="match status" value="1"/>
</dbReference>
<keyword evidence="1" id="KW-0328">Glycosyltransferase</keyword>
<dbReference type="AlphaFoldDB" id="A0A088MXZ8"/>
<keyword evidence="2 3" id="KW-0808">Transferase</keyword>
<sequence>MENNQVSYYKIRDITLCGFRDRAELIDYLFADGRLKTGSLVAINAEKIVSIERDKALKCLLDNMEYKYADGISIVRSIRSKYLRAEVNRIAGVDLWEDLMARAGREKMPVFLVGARPEVLMKTEAQLRARWQVLIVGRQHGYFTTDAQPALFEHIRASEAAIITVAMGSPRQEIWIRECQNFYPRALYMGVGGTYDVFTGYVKRAPTAWQNLGLEWLYRLLIQPSRLQRHIKLLRYLSYHISGRI</sequence>
<dbReference type="NCBIfam" id="NF002980">
    <property type="entry name" value="PRK03692.1"/>
    <property type="match status" value="1"/>
</dbReference>
<reference evidence="3 4" key="1">
    <citation type="journal article" date="2014" name="MBio">
        <title>Differential genome evolution between companion symbionts in an insect-bacterial symbiosis.</title>
        <authorList>
            <person name="Bennett G.M."/>
            <person name="McCutcheon J.P."/>
            <person name="MacDonald B.R."/>
            <person name="Romanovicz D."/>
            <person name="Moran N.A."/>
        </authorList>
    </citation>
    <scope>NUCLEOTIDE SEQUENCE [LARGE SCALE GENOMIC DNA]</scope>
    <source>
        <strain evidence="3 4">BGSS</strain>
    </source>
</reference>
<dbReference type="InterPro" id="IPR004629">
    <property type="entry name" value="WecG_TagA_CpsF"/>
</dbReference>
<dbReference type="GO" id="GO:0016758">
    <property type="term" value="F:hexosyltransferase activity"/>
    <property type="evidence" value="ECO:0007669"/>
    <property type="project" value="TreeGrafter"/>
</dbReference>
<dbReference type="PANTHER" id="PTHR34136">
    <property type="match status" value="1"/>
</dbReference>
<dbReference type="PANTHER" id="PTHR34136:SF1">
    <property type="entry name" value="UDP-N-ACETYL-D-MANNOSAMINURONIC ACID TRANSFERASE"/>
    <property type="match status" value="1"/>
</dbReference>
<dbReference type="EMBL" id="CP008985">
    <property type="protein sequence ID" value="AIN47089.1"/>
    <property type="molecule type" value="Genomic_DNA"/>
</dbReference>
<evidence type="ECO:0000313" key="3">
    <source>
        <dbReference type="EMBL" id="AIN47089.1"/>
    </source>
</evidence>
<gene>
    <name evidence="3" type="ORF">IM45_421</name>
</gene>
<dbReference type="KEGG" id="bcib:IM45_421"/>
<organism evidence="3 4">
    <name type="scientific">Candidatus Palibaumannia cicadellinicola</name>
    <dbReference type="NCBI Taxonomy" id="186490"/>
    <lineage>
        <taxon>Bacteria</taxon>
        <taxon>Pseudomonadati</taxon>
        <taxon>Pseudomonadota</taxon>
        <taxon>Gammaproteobacteria</taxon>
        <taxon>Candidatus Palibaumannia</taxon>
    </lineage>
</organism>
<proteinExistence type="predicted"/>
<evidence type="ECO:0000256" key="2">
    <source>
        <dbReference type="ARBA" id="ARBA00022679"/>
    </source>
</evidence>
<evidence type="ECO:0000256" key="1">
    <source>
        <dbReference type="ARBA" id="ARBA00022676"/>
    </source>
</evidence>
<dbReference type="CDD" id="cd06533">
    <property type="entry name" value="Glyco_transf_WecG_TagA"/>
    <property type="match status" value="1"/>
</dbReference>
<dbReference type="eggNOG" id="COG1922">
    <property type="taxonomic scope" value="Bacteria"/>
</dbReference>
<accession>A0A088MXZ8</accession>
<dbReference type="RefSeq" id="WP_038498137.1">
    <property type="nucleotide sequence ID" value="NZ_CP008985.1"/>
</dbReference>
<dbReference type="Pfam" id="PF03808">
    <property type="entry name" value="Glyco_tran_WecG"/>
    <property type="match status" value="1"/>
</dbReference>
<dbReference type="Proteomes" id="UP000067325">
    <property type="component" value="Chromosome"/>
</dbReference>
<evidence type="ECO:0000313" key="4">
    <source>
        <dbReference type="Proteomes" id="UP000067325"/>
    </source>
</evidence>
<name>A0A088MXZ8_9GAMM</name>
<dbReference type="OrthoDB" id="9808602at2"/>
<protein>
    <submittedName>
        <fullName evidence="3">Putative UDP-N-acetyl-D-mannosaminuronic acid transferase</fullName>
    </submittedName>
</protein>